<evidence type="ECO:0000256" key="1">
    <source>
        <dbReference type="ARBA" id="ARBA00007626"/>
    </source>
</evidence>
<dbReference type="PROSITE" id="PS51375">
    <property type="entry name" value="PPR"/>
    <property type="match status" value="1"/>
</dbReference>
<feature type="repeat" description="PPR" evidence="3">
    <location>
        <begin position="135"/>
        <end position="169"/>
    </location>
</feature>
<dbReference type="NCBIfam" id="TIGR00756">
    <property type="entry name" value="PPR"/>
    <property type="match status" value="1"/>
</dbReference>
<comment type="caution">
    <text evidence="4">The sequence shown here is derived from an EMBL/GenBank/DDBJ whole genome shotgun (WGS) entry which is preliminary data.</text>
</comment>
<evidence type="ECO:0000256" key="3">
    <source>
        <dbReference type="PROSITE-ProRule" id="PRU00708"/>
    </source>
</evidence>
<dbReference type="Proteomes" id="UP000634136">
    <property type="component" value="Unassembled WGS sequence"/>
</dbReference>
<dbReference type="PANTHER" id="PTHR45717">
    <property type="entry name" value="OS12G0527900 PROTEIN"/>
    <property type="match status" value="1"/>
</dbReference>
<gene>
    <name evidence="4" type="ORF">G2W53_044047</name>
</gene>
<dbReference type="GO" id="GO:0003729">
    <property type="term" value="F:mRNA binding"/>
    <property type="evidence" value="ECO:0007669"/>
    <property type="project" value="UniProtKB-ARBA"/>
</dbReference>
<dbReference type="OrthoDB" id="1717827at2759"/>
<protein>
    <submittedName>
        <fullName evidence="4">Pentatricopeptide repeat-containing protein</fullName>
    </submittedName>
</protein>
<evidence type="ECO:0000256" key="2">
    <source>
        <dbReference type="ARBA" id="ARBA00022737"/>
    </source>
</evidence>
<reference evidence="4" key="1">
    <citation type="submission" date="2020-09" db="EMBL/GenBank/DDBJ databases">
        <title>Genome-Enabled Discovery of Anthraquinone Biosynthesis in Senna tora.</title>
        <authorList>
            <person name="Kang S.-H."/>
            <person name="Pandey R.P."/>
            <person name="Lee C.-M."/>
            <person name="Sim J.-S."/>
            <person name="Jeong J.-T."/>
            <person name="Choi B.-S."/>
            <person name="Jung M."/>
            <person name="Ginzburg D."/>
            <person name="Zhao K."/>
            <person name="Won S.Y."/>
            <person name="Oh T.-J."/>
            <person name="Yu Y."/>
            <person name="Kim N.-H."/>
            <person name="Lee O.R."/>
            <person name="Lee T.-H."/>
            <person name="Bashyal P."/>
            <person name="Kim T.-S."/>
            <person name="Lee W.-H."/>
            <person name="Kawkins C."/>
            <person name="Kim C.-K."/>
            <person name="Kim J.S."/>
            <person name="Ahn B.O."/>
            <person name="Rhee S.Y."/>
            <person name="Sohng J.K."/>
        </authorList>
    </citation>
    <scope>NUCLEOTIDE SEQUENCE</scope>
    <source>
        <tissue evidence="4">Leaf</tissue>
    </source>
</reference>
<keyword evidence="5" id="KW-1185">Reference proteome</keyword>
<dbReference type="GO" id="GO:0005739">
    <property type="term" value="C:mitochondrion"/>
    <property type="evidence" value="ECO:0007669"/>
    <property type="project" value="TreeGrafter"/>
</dbReference>
<dbReference type="InterPro" id="IPR011990">
    <property type="entry name" value="TPR-like_helical_dom_sf"/>
</dbReference>
<dbReference type="Gene3D" id="1.25.40.10">
    <property type="entry name" value="Tetratricopeptide repeat domain"/>
    <property type="match status" value="1"/>
</dbReference>
<sequence length="390" mass="45018">MSGSRLFSGGGWLFRQMCTAATKLAEAEVEHSGGKLPLYRRLSSLQMTGGTVCQTLNQYIMEGKAIRKQELQRCVRELRKFSHYQHALEVMEWMVFRRINYSYTDFAMHLDLVSLTKGVVEAENYFNDLPPRSKNKYTYGTLLHCYCRNLMADKALAHFEKMDELKYVNNLAFNNLMSMYMRLGTSNLGEVYRVWKSLKSVSPVTNLSYLTMLQSLRRLNDIEGLTQCFKEWESSCASYDLRLVNVVTSAYLSWGMCEEAELLFKNALKRRQGRGPFYKIHEMFILFFLENRKVDLAVCHLETALSKAKDDGWSPSPEVVSAFLKYYEQVNVDGVEKLRNILKTFNFDDNFLLRTCINADKTAHGLHQISLKEGSEISSQGRVDLLEEIN</sequence>
<dbReference type="EMBL" id="JAAIUW010000013">
    <property type="protein sequence ID" value="KAF7804936.1"/>
    <property type="molecule type" value="Genomic_DNA"/>
</dbReference>
<dbReference type="AlphaFoldDB" id="A0A834W407"/>
<dbReference type="PANTHER" id="PTHR45717:SF8">
    <property type="entry name" value="OS01G0301000 PROTEIN"/>
    <property type="match status" value="1"/>
</dbReference>
<proteinExistence type="inferred from homology"/>
<name>A0A834W407_9FABA</name>
<keyword evidence="2" id="KW-0677">Repeat</keyword>
<evidence type="ECO:0000313" key="5">
    <source>
        <dbReference type="Proteomes" id="UP000634136"/>
    </source>
</evidence>
<dbReference type="Pfam" id="PF01535">
    <property type="entry name" value="PPR"/>
    <property type="match status" value="2"/>
</dbReference>
<dbReference type="InterPro" id="IPR002885">
    <property type="entry name" value="PPR_rpt"/>
</dbReference>
<comment type="similarity">
    <text evidence="1">Belongs to the PPR family. P subfamily.</text>
</comment>
<organism evidence="4 5">
    <name type="scientific">Senna tora</name>
    <dbReference type="NCBI Taxonomy" id="362788"/>
    <lineage>
        <taxon>Eukaryota</taxon>
        <taxon>Viridiplantae</taxon>
        <taxon>Streptophyta</taxon>
        <taxon>Embryophyta</taxon>
        <taxon>Tracheophyta</taxon>
        <taxon>Spermatophyta</taxon>
        <taxon>Magnoliopsida</taxon>
        <taxon>eudicotyledons</taxon>
        <taxon>Gunneridae</taxon>
        <taxon>Pentapetalae</taxon>
        <taxon>rosids</taxon>
        <taxon>fabids</taxon>
        <taxon>Fabales</taxon>
        <taxon>Fabaceae</taxon>
        <taxon>Caesalpinioideae</taxon>
        <taxon>Cassia clade</taxon>
        <taxon>Senna</taxon>
    </lineage>
</organism>
<evidence type="ECO:0000313" key="4">
    <source>
        <dbReference type="EMBL" id="KAF7804936.1"/>
    </source>
</evidence>
<accession>A0A834W407</accession>